<gene>
    <name evidence="4" type="primary">107364318</name>
</gene>
<reference evidence="4" key="2">
    <citation type="submission" date="2015-06" db="UniProtKB">
        <authorList>
            <consortium name="EnsemblMetazoa"/>
        </authorList>
    </citation>
    <scope>IDENTIFICATION</scope>
</reference>
<dbReference type="CDD" id="cd01763">
    <property type="entry name" value="Ubl_SUMO_like"/>
    <property type="match status" value="1"/>
</dbReference>
<dbReference type="GO" id="GO:0045944">
    <property type="term" value="P:positive regulation of transcription by RNA polymerase II"/>
    <property type="evidence" value="ECO:0007669"/>
    <property type="project" value="TreeGrafter"/>
</dbReference>
<evidence type="ECO:0000256" key="2">
    <source>
        <dbReference type="ARBA" id="ARBA00023242"/>
    </source>
</evidence>
<dbReference type="KEGG" id="tut:107364318"/>
<keyword evidence="5" id="KW-1185">Reference proteome</keyword>
<dbReference type="OMA" id="ECYAKER"/>
<dbReference type="HOGENOM" id="CLU_1654392_0_0_1"/>
<protein>
    <recommendedName>
        <fullName evidence="3">Ubiquitin-like domain-containing protein</fullName>
    </recommendedName>
</protein>
<evidence type="ECO:0000259" key="3">
    <source>
        <dbReference type="PROSITE" id="PS50053"/>
    </source>
</evidence>
<dbReference type="GO" id="GO:0005634">
    <property type="term" value="C:nucleus"/>
    <property type="evidence" value="ECO:0007669"/>
    <property type="project" value="UniProtKB-SubCell"/>
</dbReference>
<dbReference type="InterPro" id="IPR022617">
    <property type="entry name" value="Rad60/SUMO-like_dom"/>
</dbReference>
<dbReference type="Gene3D" id="3.10.20.90">
    <property type="entry name" value="Phosphatidylinositol 3-kinase Catalytic Subunit, Chain A, domain 1"/>
    <property type="match status" value="2"/>
</dbReference>
<dbReference type="STRING" id="32264.T1KGF4"/>
<dbReference type="EMBL" id="CAEY01000065">
    <property type="status" value="NOT_ANNOTATED_CDS"/>
    <property type="molecule type" value="Genomic_DNA"/>
</dbReference>
<dbReference type="PANTHER" id="PTHR47187">
    <property type="entry name" value="NFATC2-INTERACTING PROTEIN"/>
    <property type="match status" value="1"/>
</dbReference>
<dbReference type="AlphaFoldDB" id="T1KGF4"/>
<accession>T1KGF4</accession>
<dbReference type="SUPFAM" id="SSF54236">
    <property type="entry name" value="Ubiquitin-like"/>
    <property type="match status" value="1"/>
</dbReference>
<dbReference type="eggNOG" id="ENOG502TFBW">
    <property type="taxonomic scope" value="Eukaryota"/>
</dbReference>
<organism evidence="4 5">
    <name type="scientific">Tetranychus urticae</name>
    <name type="common">Two-spotted spider mite</name>
    <dbReference type="NCBI Taxonomy" id="32264"/>
    <lineage>
        <taxon>Eukaryota</taxon>
        <taxon>Metazoa</taxon>
        <taxon>Ecdysozoa</taxon>
        <taxon>Arthropoda</taxon>
        <taxon>Chelicerata</taxon>
        <taxon>Arachnida</taxon>
        <taxon>Acari</taxon>
        <taxon>Acariformes</taxon>
        <taxon>Trombidiformes</taxon>
        <taxon>Prostigmata</taxon>
        <taxon>Eleutherengona</taxon>
        <taxon>Raphignathae</taxon>
        <taxon>Tetranychoidea</taxon>
        <taxon>Tetranychidae</taxon>
        <taxon>Tetranychus</taxon>
    </lineage>
</organism>
<dbReference type="InterPro" id="IPR000626">
    <property type="entry name" value="Ubiquitin-like_dom"/>
</dbReference>
<evidence type="ECO:0000313" key="4">
    <source>
        <dbReference type="EnsemblMetazoa" id="tetur11g00610.1"/>
    </source>
</evidence>
<dbReference type="InterPro" id="IPR029071">
    <property type="entry name" value="Ubiquitin-like_domsf"/>
</dbReference>
<evidence type="ECO:0000256" key="1">
    <source>
        <dbReference type="ARBA" id="ARBA00004123"/>
    </source>
</evidence>
<comment type="subcellular location">
    <subcellularLocation>
        <location evidence="1">Nucleus</location>
    </subcellularLocation>
</comment>
<dbReference type="Pfam" id="PF11976">
    <property type="entry name" value="Rad60-SLD"/>
    <property type="match status" value="1"/>
</dbReference>
<evidence type="ECO:0000313" key="5">
    <source>
        <dbReference type="Proteomes" id="UP000015104"/>
    </source>
</evidence>
<dbReference type="InterPro" id="IPR052324">
    <property type="entry name" value="NFATC2-Int_DNA_Repair"/>
</dbReference>
<name>T1KGF4_TETUR</name>
<feature type="domain" description="Ubiquitin-like" evidence="3">
    <location>
        <begin position="82"/>
        <end position="160"/>
    </location>
</feature>
<keyword evidence="2" id="KW-0539">Nucleus</keyword>
<dbReference type="OrthoDB" id="442921at2759"/>
<dbReference type="EnsemblMetazoa" id="tetur11g00610.1">
    <property type="protein sequence ID" value="tetur11g00610.1"/>
    <property type="gene ID" value="tetur11g00610"/>
</dbReference>
<sequence length="160" mass="18418">MVEYDSPLWKNLDEFYKTLNVSKKSHELVITLNDKVLSMKDSPKKLNLTIVDILECYAKERSDGPEDARRKKHKEPKDPNVLEIKFRNNEDGKHAVPVTLRINKTSSMSLIMEEYAKTKGYSISDLIFDFDGDRLSGKETPFELEIEDGSLIDVIVKKPK</sequence>
<dbReference type="PROSITE" id="PS50053">
    <property type="entry name" value="UBIQUITIN_2"/>
    <property type="match status" value="1"/>
</dbReference>
<dbReference type="Proteomes" id="UP000015104">
    <property type="component" value="Unassembled WGS sequence"/>
</dbReference>
<dbReference type="PANTHER" id="PTHR47187:SF1">
    <property type="entry name" value="NFATC2-INTERACTING PROTEIN"/>
    <property type="match status" value="1"/>
</dbReference>
<proteinExistence type="predicted"/>
<reference evidence="5" key="1">
    <citation type="submission" date="2011-08" db="EMBL/GenBank/DDBJ databases">
        <authorList>
            <person name="Rombauts S."/>
        </authorList>
    </citation>
    <scope>NUCLEOTIDE SEQUENCE</scope>
    <source>
        <strain evidence="5">London</strain>
    </source>
</reference>